<reference evidence="1 2" key="1">
    <citation type="submission" date="2019-04" db="EMBL/GenBank/DDBJ databases">
        <title>Chromosome genome assembly for Takifugu flavidus.</title>
        <authorList>
            <person name="Xiao S."/>
        </authorList>
    </citation>
    <scope>NUCLEOTIDE SEQUENCE [LARGE SCALE GENOMIC DNA]</scope>
    <source>
        <strain evidence="1">HTHZ2018</strain>
        <tissue evidence="1">Muscle</tissue>
    </source>
</reference>
<keyword evidence="2" id="KW-1185">Reference proteome</keyword>
<proteinExistence type="predicted"/>
<name>A0A5C6PNP1_9TELE</name>
<dbReference type="AlphaFoldDB" id="A0A5C6PNP1"/>
<organism evidence="1 2">
    <name type="scientific">Takifugu flavidus</name>
    <name type="common">sansaifugu</name>
    <dbReference type="NCBI Taxonomy" id="433684"/>
    <lineage>
        <taxon>Eukaryota</taxon>
        <taxon>Metazoa</taxon>
        <taxon>Chordata</taxon>
        <taxon>Craniata</taxon>
        <taxon>Vertebrata</taxon>
        <taxon>Euteleostomi</taxon>
        <taxon>Actinopterygii</taxon>
        <taxon>Neopterygii</taxon>
        <taxon>Teleostei</taxon>
        <taxon>Neoteleostei</taxon>
        <taxon>Acanthomorphata</taxon>
        <taxon>Eupercaria</taxon>
        <taxon>Tetraodontiformes</taxon>
        <taxon>Tetradontoidea</taxon>
        <taxon>Tetraodontidae</taxon>
        <taxon>Takifugu</taxon>
    </lineage>
</organism>
<comment type="caution">
    <text evidence="1">The sequence shown here is derived from an EMBL/GenBank/DDBJ whole genome shotgun (WGS) entry which is preliminary data.</text>
</comment>
<sequence length="73" mass="7883">MNADSLLYLPPPSLTSGYQQEELPIDTRTLSGSICAAQRSDEPVHTATGGEEGQRVCCCSRRVLTGMDPGEER</sequence>
<protein>
    <submittedName>
        <fullName evidence="1">Uncharacterized protein</fullName>
    </submittedName>
</protein>
<evidence type="ECO:0000313" key="2">
    <source>
        <dbReference type="Proteomes" id="UP000324091"/>
    </source>
</evidence>
<accession>A0A5C6PNP1</accession>
<evidence type="ECO:0000313" key="1">
    <source>
        <dbReference type="EMBL" id="TWW81055.1"/>
    </source>
</evidence>
<dbReference type="Proteomes" id="UP000324091">
    <property type="component" value="Chromosome 1"/>
</dbReference>
<gene>
    <name evidence="1" type="ORF">D4764_01G0008700</name>
</gene>
<dbReference type="EMBL" id="RHFK02000001">
    <property type="protein sequence ID" value="TWW81055.1"/>
    <property type="molecule type" value="Genomic_DNA"/>
</dbReference>